<protein>
    <submittedName>
        <fullName evidence="6">Type I restriction modification DNA specificity domain protein</fullName>
    </submittedName>
</protein>
<comment type="caution">
    <text evidence="6">The sequence shown here is derived from an EMBL/GenBank/DDBJ whole genome shotgun (WGS) entry which is preliminary data.</text>
</comment>
<dbReference type="Pfam" id="PF01420">
    <property type="entry name" value="Methylase_S"/>
    <property type="match status" value="2"/>
</dbReference>
<keyword evidence="2" id="KW-0680">Restriction system</keyword>
<evidence type="ECO:0000313" key="7">
    <source>
        <dbReference type="Proteomes" id="UP000014601"/>
    </source>
</evidence>
<dbReference type="CDD" id="cd17269">
    <property type="entry name" value="RMtype1_S_PluTORF4319P-TRD2-CR2_like"/>
    <property type="match status" value="1"/>
</dbReference>
<reference evidence="6 7" key="1">
    <citation type="submission" date="2013-06" db="EMBL/GenBank/DDBJ databases">
        <authorList>
            <person name="Weinstock G."/>
            <person name="Sodergren E."/>
            <person name="Lobos E.A."/>
            <person name="Fulton L."/>
            <person name="Fulton R."/>
            <person name="Courtney L."/>
            <person name="Fronick C."/>
            <person name="O'Laughlin M."/>
            <person name="Godfrey J."/>
            <person name="Wilson R.M."/>
            <person name="Miner T."/>
            <person name="Farmer C."/>
            <person name="Delehaunty K."/>
            <person name="Cordes M."/>
            <person name="Minx P."/>
            <person name="Tomlinson C."/>
            <person name="Chen J."/>
            <person name="Wollam A."/>
            <person name="Pepin K.H."/>
            <person name="Bhonagiri V."/>
            <person name="Zhang X."/>
            <person name="Warren W."/>
            <person name="Mitreva M."/>
            <person name="Mardis E.R."/>
            <person name="Wilson R.K."/>
        </authorList>
    </citation>
    <scope>NUCLEOTIDE SEQUENCE [LARGE SCALE GENOMIC DNA]</scope>
    <source>
        <strain evidence="6 7">JCP7719</strain>
    </source>
</reference>
<evidence type="ECO:0000256" key="2">
    <source>
        <dbReference type="ARBA" id="ARBA00022747"/>
    </source>
</evidence>
<accession>S4GWP9</accession>
<dbReference type="Gene3D" id="3.90.220.20">
    <property type="entry name" value="DNA methylase specificity domains"/>
    <property type="match status" value="2"/>
</dbReference>
<evidence type="ECO:0000256" key="1">
    <source>
        <dbReference type="ARBA" id="ARBA00010923"/>
    </source>
</evidence>
<comment type="subunit">
    <text evidence="4">The methyltransferase is composed of M and S polypeptides.</text>
</comment>
<organism evidence="6 7">
    <name type="scientific">Gardnerella pickettii JCP7719</name>
    <dbReference type="NCBI Taxonomy" id="1261061"/>
    <lineage>
        <taxon>Bacteria</taxon>
        <taxon>Bacillati</taxon>
        <taxon>Actinomycetota</taxon>
        <taxon>Actinomycetes</taxon>
        <taxon>Bifidobacteriales</taxon>
        <taxon>Bifidobacteriaceae</taxon>
        <taxon>Gardnerella</taxon>
        <taxon>Gardnerella pickettii</taxon>
    </lineage>
</organism>
<evidence type="ECO:0000313" key="6">
    <source>
        <dbReference type="EMBL" id="EPI51239.1"/>
    </source>
</evidence>
<dbReference type="SUPFAM" id="SSF116734">
    <property type="entry name" value="DNA methylase specificity domain"/>
    <property type="match status" value="2"/>
</dbReference>
<dbReference type="AlphaFoldDB" id="S4GWP9"/>
<dbReference type="GO" id="GO:0009307">
    <property type="term" value="P:DNA restriction-modification system"/>
    <property type="evidence" value="ECO:0007669"/>
    <property type="project" value="UniProtKB-KW"/>
</dbReference>
<dbReference type="PANTHER" id="PTHR43140">
    <property type="entry name" value="TYPE-1 RESTRICTION ENZYME ECOKI SPECIFICITY PROTEIN"/>
    <property type="match status" value="1"/>
</dbReference>
<name>S4GWP9_9BIFI</name>
<dbReference type="PATRIC" id="fig|1261061.4.peg.359"/>
<dbReference type="RefSeq" id="WP_020759169.1">
    <property type="nucleotide sequence ID" value="NZ_KE348039.1"/>
</dbReference>
<feature type="domain" description="Type I restriction modification DNA specificity" evidence="5">
    <location>
        <begin position="14"/>
        <end position="168"/>
    </location>
</feature>
<dbReference type="InterPro" id="IPR044946">
    <property type="entry name" value="Restrct_endonuc_typeI_TRD_sf"/>
</dbReference>
<dbReference type="REBASE" id="173048">
    <property type="entry name" value="S.Gva7719ORF406P"/>
</dbReference>
<evidence type="ECO:0000256" key="3">
    <source>
        <dbReference type="ARBA" id="ARBA00023125"/>
    </source>
</evidence>
<keyword evidence="3" id="KW-0238">DNA-binding</keyword>
<dbReference type="PANTHER" id="PTHR43140:SF1">
    <property type="entry name" value="TYPE I RESTRICTION ENZYME ECOKI SPECIFICITY SUBUNIT"/>
    <property type="match status" value="1"/>
</dbReference>
<gene>
    <name evidence="6" type="ORF">HMPREF1576_00405</name>
</gene>
<dbReference type="GO" id="GO:0003677">
    <property type="term" value="F:DNA binding"/>
    <property type="evidence" value="ECO:0007669"/>
    <property type="project" value="UniProtKB-KW"/>
</dbReference>
<dbReference type="EMBL" id="ATJO01000023">
    <property type="protein sequence ID" value="EPI51239.1"/>
    <property type="molecule type" value="Genomic_DNA"/>
</dbReference>
<feature type="domain" description="Type I restriction modification DNA specificity" evidence="5">
    <location>
        <begin position="200"/>
        <end position="355"/>
    </location>
</feature>
<evidence type="ECO:0000256" key="4">
    <source>
        <dbReference type="ARBA" id="ARBA00038652"/>
    </source>
</evidence>
<proteinExistence type="inferred from homology"/>
<dbReference type="CDD" id="cd17288">
    <property type="entry name" value="RMtype1_S_LlaAI06ORF1089P_TRD1-CR1_like"/>
    <property type="match status" value="1"/>
</dbReference>
<dbReference type="InterPro" id="IPR051212">
    <property type="entry name" value="Type-I_RE_S_subunit"/>
</dbReference>
<dbReference type="Proteomes" id="UP000014601">
    <property type="component" value="Unassembled WGS sequence"/>
</dbReference>
<dbReference type="InterPro" id="IPR000055">
    <property type="entry name" value="Restrct_endonuc_typeI_TRD"/>
</dbReference>
<comment type="similarity">
    <text evidence="1">Belongs to the type-I restriction system S methylase family.</text>
</comment>
<dbReference type="HOGENOM" id="CLU_021095_6_0_11"/>
<evidence type="ECO:0000259" key="5">
    <source>
        <dbReference type="Pfam" id="PF01420"/>
    </source>
</evidence>
<sequence>MTSKLEDLIAELCPNGVEYKVLGELCNICTGKLNANAKDEDGIYPFFTCDANPYKINEYAFDTSAILISGNGSQVGHLNQYEGKFNAYQRTYVLDNFKLVIKPFLFHFMDAYLKPYIMVNCKKGSVPYITLPMLQSFNVPVPPLEVQREIVRILDSFTLLTAELTAELTARSKQYEYYRDALLTFDDNNPLHSLISRYCPNGVEYKTLKEILTIKNGRDYKHLQEGKYPVYGSGGIMTYVSEYTYAEHSVLIPRKGSINKIYYVDEPFWNVDTIFYTIIRKNIAIPKYVYFCLLKEHLERYNTAGGVPSLTQSVLNDVTIPIPPLEVQHQIVQILDRFDALCNDLTQGLPAEIEARRKQYEYYRDQLLTFKRA</sequence>